<dbReference type="InterPro" id="IPR019587">
    <property type="entry name" value="Polyketide_cyclase/dehydratase"/>
</dbReference>
<dbReference type="Gene3D" id="3.30.530.20">
    <property type="match status" value="1"/>
</dbReference>
<organism evidence="1 2">
    <name type="scientific">Micromonospora coerulea</name>
    <dbReference type="NCBI Taxonomy" id="47856"/>
    <lineage>
        <taxon>Bacteria</taxon>
        <taxon>Bacillati</taxon>
        <taxon>Actinomycetota</taxon>
        <taxon>Actinomycetes</taxon>
        <taxon>Micromonosporales</taxon>
        <taxon>Micromonosporaceae</taxon>
        <taxon>Micromonospora</taxon>
    </lineage>
</organism>
<dbReference type="InterPro" id="IPR023393">
    <property type="entry name" value="START-like_dom_sf"/>
</dbReference>
<sequence>MAAIVSAIEIDRSPAAVFAYATDPARFPEWQPDVVRVQVDGSGVGARFTTVRRIAGVERSMVQEITEDRPSHRWAVQAVDGLIRPSATVTVEPLDGGRRSRATFTLDFEGHGMGDLIVPLVRRTAAKAAPASYRRLKERLENDLA</sequence>
<accession>A0ABP8SGV1</accession>
<dbReference type="RefSeq" id="WP_346119017.1">
    <property type="nucleotide sequence ID" value="NZ_BAABGU010000011.1"/>
</dbReference>
<keyword evidence="2" id="KW-1185">Reference proteome</keyword>
<dbReference type="Pfam" id="PF10604">
    <property type="entry name" value="Polyketide_cyc2"/>
    <property type="match status" value="1"/>
</dbReference>
<gene>
    <name evidence="1" type="ORF">GCM10023176_24210</name>
</gene>
<evidence type="ECO:0000313" key="2">
    <source>
        <dbReference type="Proteomes" id="UP001500307"/>
    </source>
</evidence>
<evidence type="ECO:0000313" key="1">
    <source>
        <dbReference type="EMBL" id="GAA4568877.1"/>
    </source>
</evidence>
<dbReference type="SUPFAM" id="SSF55961">
    <property type="entry name" value="Bet v1-like"/>
    <property type="match status" value="1"/>
</dbReference>
<reference evidence="2" key="1">
    <citation type="journal article" date="2019" name="Int. J. Syst. Evol. Microbiol.">
        <title>The Global Catalogue of Microorganisms (GCM) 10K type strain sequencing project: providing services to taxonomists for standard genome sequencing and annotation.</title>
        <authorList>
            <consortium name="The Broad Institute Genomics Platform"/>
            <consortium name="The Broad Institute Genome Sequencing Center for Infectious Disease"/>
            <person name="Wu L."/>
            <person name="Ma J."/>
        </authorList>
    </citation>
    <scope>NUCLEOTIDE SEQUENCE [LARGE SCALE GENOMIC DNA]</scope>
    <source>
        <strain evidence="2">JCM 3175</strain>
    </source>
</reference>
<dbReference type="EMBL" id="BAABGU010000011">
    <property type="protein sequence ID" value="GAA4568877.1"/>
    <property type="molecule type" value="Genomic_DNA"/>
</dbReference>
<comment type="caution">
    <text evidence="1">The sequence shown here is derived from an EMBL/GenBank/DDBJ whole genome shotgun (WGS) entry which is preliminary data.</text>
</comment>
<protein>
    <recommendedName>
        <fullName evidence="3">SRPBCC family protein</fullName>
    </recommendedName>
</protein>
<name>A0ABP8SGV1_9ACTN</name>
<proteinExistence type="predicted"/>
<evidence type="ECO:0008006" key="3">
    <source>
        <dbReference type="Google" id="ProtNLM"/>
    </source>
</evidence>
<dbReference type="Proteomes" id="UP001500307">
    <property type="component" value="Unassembled WGS sequence"/>
</dbReference>